<feature type="compositionally biased region" description="Polar residues" evidence="1">
    <location>
        <begin position="600"/>
        <end position="609"/>
    </location>
</feature>
<feature type="compositionally biased region" description="Polar residues" evidence="1">
    <location>
        <begin position="645"/>
        <end position="655"/>
    </location>
</feature>
<evidence type="ECO:0000313" key="3">
    <source>
        <dbReference type="EMBL" id="CUS10260.1"/>
    </source>
</evidence>
<dbReference type="Pfam" id="PF23305">
    <property type="entry name" value="DUF7082"/>
    <property type="match status" value="1"/>
</dbReference>
<feature type="region of interest" description="Disordered" evidence="1">
    <location>
        <begin position="223"/>
        <end position="411"/>
    </location>
</feature>
<evidence type="ECO:0000259" key="2">
    <source>
        <dbReference type="Pfam" id="PF23305"/>
    </source>
</evidence>
<accession>A0A292PUW1</accession>
<feature type="compositionally biased region" description="Low complexity" evidence="1">
    <location>
        <begin position="268"/>
        <end position="278"/>
    </location>
</feature>
<dbReference type="PANTHER" id="PTHR39463:SF1">
    <property type="entry name" value="MEDUSA"/>
    <property type="match status" value="1"/>
</dbReference>
<name>A0A292PUW1_9PEZI</name>
<proteinExistence type="predicted"/>
<feature type="domain" description="DUF7082" evidence="2">
    <location>
        <begin position="418"/>
        <end position="571"/>
    </location>
</feature>
<gene>
    <name evidence="3" type="ORF">GSTUAT00005630001</name>
</gene>
<feature type="region of interest" description="Disordered" evidence="1">
    <location>
        <begin position="593"/>
        <end position="757"/>
    </location>
</feature>
<feature type="compositionally biased region" description="Low complexity" evidence="1">
    <location>
        <begin position="388"/>
        <end position="400"/>
    </location>
</feature>
<organism evidence="3 4">
    <name type="scientific">Tuber aestivum</name>
    <name type="common">summer truffle</name>
    <dbReference type="NCBI Taxonomy" id="59557"/>
    <lineage>
        <taxon>Eukaryota</taxon>
        <taxon>Fungi</taxon>
        <taxon>Dikarya</taxon>
        <taxon>Ascomycota</taxon>
        <taxon>Pezizomycotina</taxon>
        <taxon>Pezizomycetes</taxon>
        <taxon>Pezizales</taxon>
        <taxon>Tuberaceae</taxon>
        <taxon>Tuber</taxon>
    </lineage>
</organism>
<feature type="compositionally biased region" description="Low complexity" evidence="1">
    <location>
        <begin position="622"/>
        <end position="639"/>
    </location>
</feature>
<evidence type="ECO:0000313" key="4">
    <source>
        <dbReference type="Proteomes" id="UP001412239"/>
    </source>
</evidence>
<reference evidence="3" key="1">
    <citation type="submission" date="2015-10" db="EMBL/GenBank/DDBJ databases">
        <authorList>
            <person name="Regsiter A."/>
            <person name="william w."/>
        </authorList>
    </citation>
    <scope>NUCLEOTIDE SEQUENCE</scope>
    <source>
        <strain evidence="3">Montdore</strain>
    </source>
</reference>
<dbReference type="InterPro" id="IPR055509">
    <property type="entry name" value="DUF7082"/>
</dbReference>
<feature type="compositionally biased region" description="Pro residues" evidence="1">
    <location>
        <begin position="364"/>
        <end position="376"/>
    </location>
</feature>
<protein>
    <recommendedName>
        <fullName evidence="2">DUF7082 domain-containing protein</fullName>
    </recommendedName>
</protein>
<sequence length="757" mass="81320">MQPALLSPYAFNEFRQYPNLRNGLNEDGLLAKSGFSAGVVSMSAYGKSPQQQAEYDTRPTQTQHLPNPQQPAYAYNHSQAHYVPPPQQPSHISHGPPPPQQHSSSLNEPPYPTQGFEDQGPRVMGYRPTQGAEGGAFSVLLQSPTDLTTDPRSFRFMFGSRRCNTTVCREESAGMYRLTGEIPAFSLTGWVAPQVTVYLNIEDADGQELDTFDVGTFTYTDISAQQPFSSPPRGSRKRKSTVEPDEASSRGPAKRPTSQPIRPKSEDYGYGYSPAGPSGIPPFAPHSNDDRGYLYSGYSPEQSAQGPGYRPQTSPPRAYGYPSYPAGSSQPAQTGQPWVQPYPVQPSGAQPSAPRQMRSDSSPNQPPASLPSPSNTPNPTLIRTSTLQQAAHSAPPSAQGGPSGTGTGFNPYGLYPEKAVLDIQGELGDMARNWNPEEWDSRRRLVQFWRRQKGSTIHTTFRPVAPNDRQPNSICISCIWWAEKSECFVTSVDCIYLLESLIAVRFTVEEKNRIRRNLEGFRPLTVSKAKSDSENFFKLIMAFPNPKPRNIEKDVKVFPWSVLGHALKKIIGKYCASYSSTASVIPAAPGASAYPGGSVNEPSQSGSSETAVAPVPSPPTAAGPTSSSSGVSAGLTGTAGPPPIKQSSATSSPSTHRPGGPSDLPAHVPALPPPSAGQPGQQPLWHPHQPLAPSQQQMSAQGQRPSWDLTSYLDPSSAPGNTAGTQVVHYPHGPVTAEGRESVSGTAQQGQLPGDVS</sequence>
<feature type="compositionally biased region" description="Polar residues" evidence="1">
    <location>
        <begin position="326"/>
        <end position="337"/>
    </location>
</feature>
<dbReference type="Proteomes" id="UP001412239">
    <property type="component" value="Unassembled WGS sequence"/>
</dbReference>
<feature type="compositionally biased region" description="Polar residues" evidence="1">
    <location>
        <begin position="692"/>
        <end position="704"/>
    </location>
</feature>
<feature type="region of interest" description="Disordered" evidence="1">
    <location>
        <begin position="47"/>
        <end position="131"/>
    </location>
</feature>
<keyword evidence="4" id="KW-1185">Reference proteome</keyword>
<dbReference type="AlphaFoldDB" id="A0A292PUW1"/>
<feature type="compositionally biased region" description="Polar residues" evidence="1">
    <location>
        <begin position="48"/>
        <end position="67"/>
    </location>
</feature>
<dbReference type="PANTHER" id="PTHR39463">
    <property type="entry name" value="MEDUSA"/>
    <property type="match status" value="1"/>
</dbReference>
<dbReference type="EMBL" id="LN891051">
    <property type="protein sequence ID" value="CUS10260.1"/>
    <property type="molecule type" value="Genomic_DNA"/>
</dbReference>
<evidence type="ECO:0000256" key="1">
    <source>
        <dbReference type="SAM" id="MobiDB-lite"/>
    </source>
</evidence>
<dbReference type="GO" id="GO:0005634">
    <property type="term" value="C:nucleus"/>
    <property type="evidence" value="ECO:0007669"/>
    <property type="project" value="TreeGrafter"/>
</dbReference>